<gene>
    <name evidence="2" type="ORF">SAMN05444276_106117</name>
</gene>
<dbReference type="InterPro" id="IPR050336">
    <property type="entry name" value="Chromosome_partition/occlusion"/>
</dbReference>
<organism evidence="2 3">
    <name type="scientific">Paracoccus sanguinis</name>
    <dbReference type="NCBI Taxonomy" id="1545044"/>
    <lineage>
        <taxon>Bacteria</taxon>
        <taxon>Pseudomonadati</taxon>
        <taxon>Pseudomonadota</taxon>
        <taxon>Alphaproteobacteria</taxon>
        <taxon>Rhodobacterales</taxon>
        <taxon>Paracoccaceae</taxon>
        <taxon>Paracoccus</taxon>
    </lineage>
</organism>
<dbReference type="STRING" id="1545044.SAMN05444276_106117"/>
<dbReference type="OrthoDB" id="2053844at2"/>
<reference evidence="3" key="1">
    <citation type="submission" date="2016-10" db="EMBL/GenBank/DDBJ databases">
        <authorList>
            <person name="Varghese N."/>
            <person name="Submissions S."/>
        </authorList>
    </citation>
    <scope>NUCLEOTIDE SEQUENCE [LARGE SCALE GENOMIC DNA]</scope>
    <source>
        <strain evidence="3">DSM 29303</strain>
    </source>
</reference>
<dbReference type="InterPro" id="IPR003115">
    <property type="entry name" value="ParB_N"/>
</dbReference>
<name>A0A1H3BQB2_9RHOB</name>
<dbReference type="GO" id="GO:0005694">
    <property type="term" value="C:chromosome"/>
    <property type="evidence" value="ECO:0007669"/>
    <property type="project" value="TreeGrafter"/>
</dbReference>
<keyword evidence="3" id="KW-1185">Reference proteome</keyword>
<dbReference type="SUPFAM" id="SSF110849">
    <property type="entry name" value="ParB/Sulfiredoxin"/>
    <property type="match status" value="1"/>
</dbReference>
<dbReference type="AlphaFoldDB" id="A0A1H3BQB2"/>
<proteinExistence type="predicted"/>
<dbReference type="RefSeq" id="WP_052176221.1">
    <property type="nucleotide sequence ID" value="NZ_FNNA01000006.1"/>
</dbReference>
<dbReference type="Proteomes" id="UP000182944">
    <property type="component" value="Unassembled WGS sequence"/>
</dbReference>
<dbReference type="EMBL" id="FNNA01000006">
    <property type="protein sequence ID" value="SDX44066.1"/>
    <property type="molecule type" value="Genomic_DNA"/>
</dbReference>
<dbReference type="PANTHER" id="PTHR33375:SF1">
    <property type="entry name" value="CHROMOSOME-PARTITIONING PROTEIN PARB-RELATED"/>
    <property type="match status" value="1"/>
</dbReference>
<dbReference type="Pfam" id="PF02195">
    <property type="entry name" value="ParB_N"/>
    <property type="match status" value="1"/>
</dbReference>
<protein>
    <submittedName>
        <fullName evidence="2">Chromosome partitioning protein, ParB family</fullName>
    </submittedName>
</protein>
<evidence type="ECO:0000259" key="1">
    <source>
        <dbReference type="SMART" id="SM00470"/>
    </source>
</evidence>
<feature type="domain" description="ParB-like N-terminal" evidence="1">
    <location>
        <begin position="11"/>
        <end position="104"/>
    </location>
</feature>
<dbReference type="GO" id="GO:0007059">
    <property type="term" value="P:chromosome segregation"/>
    <property type="evidence" value="ECO:0007669"/>
    <property type="project" value="TreeGrafter"/>
</dbReference>
<dbReference type="SMART" id="SM00470">
    <property type="entry name" value="ParB"/>
    <property type="match status" value="1"/>
</dbReference>
<evidence type="ECO:0000313" key="3">
    <source>
        <dbReference type="Proteomes" id="UP000182944"/>
    </source>
</evidence>
<dbReference type="InterPro" id="IPR036086">
    <property type="entry name" value="ParB/Sulfiredoxin_sf"/>
</dbReference>
<evidence type="ECO:0000313" key="2">
    <source>
        <dbReference type="EMBL" id="SDX44066.1"/>
    </source>
</evidence>
<sequence>MPEPTLIQSKTTLPVAEIRADRRLRPVSEAGVEAILASVGELGQIVTPLTVRQRQVQGSGLVYELLDGAHRLEAARRLGHGEVPVRVFECTGDQAALMEIDGNLAGAELNALDTAVFLATRKAVYERLHPETRAGVAGGLARQGSAADMMSVASFVGSTAEKFGLSERHVRRMTAAGARLGPDEVQQLRLAPRPVTLADLQAISAIGEAPERYEVVRQLATGEAKSAAAARKAWFHRENPPAPVSPEDAEFAALHDRWARTSKAARRRFVAANFDELAVLVAEESVRHGDKAFFLNRALPFDGGAGE</sequence>
<dbReference type="PANTHER" id="PTHR33375">
    <property type="entry name" value="CHROMOSOME-PARTITIONING PROTEIN PARB-RELATED"/>
    <property type="match status" value="1"/>
</dbReference>
<dbReference type="Gene3D" id="3.90.1530.10">
    <property type="entry name" value="Conserved hypothetical protein from pyrococcus furiosus pfu- 392566-001, ParB domain"/>
    <property type="match status" value="1"/>
</dbReference>
<accession>A0A1H3BQB2</accession>